<dbReference type="SUPFAM" id="SSF49879">
    <property type="entry name" value="SMAD/FHA domain"/>
    <property type="match status" value="1"/>
</dbReference>
<evidence type="ECO:0000256" key="1">
    <source>
        <dbReference type="ARBA" id="ARBA00022679"/>
    </source>
</evidence>
<dbReference type="GO" id="GO:0000151">
    <property type="term" value="C:ubiquitin ligase complex"/>
    <property type="evidence" value="ECO:0007669"/>
    <property type="project" value="TreeGrafter"/>
</dbReference>
<comment type="caution">
    <text evidence="10">The sequence shown here is derived from an EMBL/GenBank/DDBJ whole genome shotgun (WGS) entry which is preliminary data.</text>
</comment>
<keyword evidence="4" id="KW-0833">Ubl conjugation pathway</keyword>
<evidence type="ECO:0000256" key="7">
    <source>
        <dbReference type="SAM" id="MobiDB-lite"/>
    </source>
</evidence>
<organism evidence="10 11">
    <name type="scientific">Synchytrium microbalum</name>
    <dbReference type="NCBI Taxonomy" id="1806994"/>
    <lineage>
        <taxon>Eukaryota</taxon>
        <taxon>Fungi</taxon>
        <taxon>Fungi incertae sedis</taxon>
        <taxon>Chytridiomycota</taxon>
        <taxon>Chytridiomycota incertae sedis</taxon>
        <taxon>Chytridiomycetes</taxon>
        <taxon>Synchytriales</taxon>
        <taxon>Synchytriaceae</taxon>
        <taxon>Synchytrium</taxon>
    </lineage>
</organism>
<dbReference type="OrthoDB" id="687730at2759"/>
<feature type="domain" description="RING-type" evidence="9">
    <location>
        <begin position="293"/>
        <end position="336"/>
    </location>
</feature>
<dbReference type="RefSeq" id="XP_031022063.1">
    <property type="nucleotide sequence ID" value="XM_031171969.1"/>
</dbReference>
<evidence type="ECO:0000259" key="8">
    <source>
        <dbReference type="PROSITE" id="PS50006"/>
    </source>
</evidence>
<dbReference type="Gene3D" id="3.30.40.10">
    <property type="entry name" value="Zinc/RING finger domain, C3HC4 (zinc finger)"/>
    <property type="match status" value="1"/>
</dbReference>
<keyword evidence="11" id="KW-1185">Reference proteome</keyword>
<reference evidence="10 11" key="1">
    <citation type="journal article" date="2019" name="Sci. Rep.">
        <title>Comparative genomics of chytrid fungi reveal insights into the obligate biotrophic and pathogenic lifestyle of Synchytrium endobioticum.</title>
        <authorList>
            <person name="van de Vossenberg B.T.L.H."/>
            <person name="Warris S."/>
            <person name="Nguyen H.D.T."/>
            <person name="van Gent-Pelzer M.P.E."/>
            <person name="Joly D.L."/>
            <person name="van de Geest H.C."/>
            <person name="Bonants P.J.M."/>
            <person name="Smith D.S."/>
            <person name="Levesque C.A."/>
            <person name="van der Lee T.A.J."/>
        </authorList>
    </citation>
    <scope>NUCLEOTIDE SEQUENCE [LARGE SCALE GENOMIC DNA]</scope>
    <source>
        <strain evidence="10 11">JEL517</strain>
    </source>
</reference>
<dbReference type="AlphaFoldDB" id="A0A507BSU0"/>
<dbReference type="GO" id="GO:0032153">
    <property type="term" value="C:cell division site"/>
    <property type="evidence" value="ECO:0007669"/>
    <property type="project" value="TreeGrafter"/>
</dbReference>
<feature type="region of interest" description="Disordered" evidence="7">
    <location>
        <begin position="1"/>
        <end position="30"/>
    </location>
</feature>
<dbReference type="Proteomes" id="UP000319731">
    <property type="component" value="Unassembled WGS sequence"/>
</dbReference>
<evidence type="ECO:0000256" key="5">
    <source>
        <dbReference type="ARBA" id="ARBA00022833"/>
    </source>
</evidence>
<evidence type="ECO:0000313" key="11">
    <source>
        <dbReference type="Proteomes" id="UP000319731"/>
    </source>
</evidence>
<dbReference type="PROSITE" id="PS50089">
    <property type="entry name" value="ZF_RING_2"/>
    <property type="match status" value="1"/>
</dbReference>
<evidence type="ECO:0000256" key="3">
    <source>
        <dbReference type="ARBA" id="ARBA00022771"/>
    </source>
</evidence>
<dbReference type="GO" id="GO:0006511">
    <property type="term" value="P:ubiquitin-dependent protein catabolic process"/>
    <property type="evidence" value="ECO:0007669"/>
    <property type="project" value="TreeGrafter"/>
</dbReference>
<dbReference type="EMBL" id="QEAO01000072">
    <property type="protein sequence ID" value="TPX30391.1"/>
    <property type="molecule type" value="Genomic_DNA"/>
</dbReference>
<evidence type="ECO:0000256" key="6">
    <source>
        <dbReference type="PROSITE-ProRule" id="PRU00175"/>
    </source>
</evidence>
<evidence type="ECO:0000259" key="9">
    <source>
        <dbReference type="PROSITE" id="PS50089"/>
    </source>
</evidence>
<keyword evidence="3 6" id="KW-0863">Zinc-finger</keyword>
<dbReference type="Pfam" id="PF17123">
    <property type="entry name" value="zf-RING_11"/>
    <property type="match status" value="1"/>
</dbReference>
<dbReference type="GO" id="GO:0016567">
    <property type="term" value="P:protein ubiquitination"/>
    <property type="evidence" value="ECO:0007669"/>
    <property type="project" value="TreeGrafter"/>
</dbReference>
<dbReference type="Gene3D" id="2.60.200.20">
    <property type="match status" value="1"/>
</dbReference>
<accession>A0A507BSU0</accession>
<feature type="compositionally biased region" description="Low complexity" evidence="7">
    <location>
        <begin position="113"/>
        <end position="127"/>
    </location>
</feature>
<evidence type="ECO:0000256" key="2">
    <source>
        <dbReference type="ARBA" id="ARBA00022723"/>
    </source>
</evidence>
<evidence type="ECO:0000256" key="4">
    <source>
        <dbReference type="ARBA" id="ARBA00022786"/>
    </source>
</evidence>
<dbReference type="InterPro" id="IPR013083">
    <property type="entry name" value="Znf_RING/FYVE/PHD"/>
</dbReference>
<feature type="compositionally biased region" description="Low complexity" evidence="7">
    <location>
        <begin position="8"/>
        <end position="30"/>
    </location>
</feature>
<dbReference type="PROSITE" id="PS50006">
    <property type="entry name" value="FHA_DOMAIN"/>
    <property type="match status" value="1"/>
</dbReference>
<dbReference type="InterPro" id="IPR008984">
    <property type="entry name" value="SMAD_FHA_dom_sf"/>
</dbReference>
<proteinExistence type="predicted"/>
<keyword evidence="5" id="KW-0862">Zinc</keyword>
<sequence length="482" mass="51658">MVLSPRIPFFSSSPAQAPAPVVESPSSSTPPIHRAMDAAAVPSTPSNTIPLSPLSDKNIRVLLIPHKDPTRTTPSSAFDPVDRELVDGVVLKLGRQVRSPANAPTNTGAGSLSSPTPATVAAPSVVADGTLQQPPSPGAILAGNVNSTPSNQEQRGGKIIDNIWFKSKVVSRSHSEMWVKDGQLYIKDGGSSSGTFLNRMRLSPSGKESRPYPLKDGDIIQLGVDYGGKSEEIYKCVIMKISINSHSLFVQQRKKENPARFRTALRQLLTATNPYSTSKDSPTSPSQTATVDCCICLCTIGPFQALFLAPCSHCYHYKCIRSLLAECVMFQCPLCRQVANLEASVSMESLCDLAAEDPVEKEDAASIHDSDEQGNQDGVVVNNKEGIAAVDATTQLQRLLATVKAVPPANDDQRRILEDLESQLASLKIRIGERVGESSGDAINWSAQTDSSSGLARSMHKNHTFVHEGGVESTDTETDADL</sequence>
<dbReference type="InterPro" id="IPR001841">
    <property type="entry name" value="Znf_RING"/>
</dbReference>
<dbReference type="SUPFAM" id="SSF57850">
    <property type="entry name" value="RING/U-box"/>
    <property type="match status" value="1"/>
</dbReference>
<gene>
    <name evidence="10" type="ORF">SmJEL517_g06043</name>
</gene>
<dbReference type="PANTHER" id="PTHR15067">
    <property type="entry name" value="E3 UBIQUITIN-PROTEIN LIGASE RNF8"/>
    <property type="match status" value="1"/>
</dbReference>
<evidence type="ECO:0008006" key="12">
    <source>
        <dbReference type="Google" id="ProtNLM"/>
    </source>
</evidence>
<feature type="region of interest" description="Disordered" evidence="7">
    <location>
        <begin position="97"/>
        <end position="154"/>
    </location>
</feature>
<feature type="compositionally biased region" description="Polar residues" evidence="7">
    <location>
        <begin position="144"/>
        <end position="154"/>
    </location>
</feature>
<protein>
    <recommendedName>
        <fullName evidence="12">SMAD/FHA domain-containing protein</fullName>
    </recommendedName>
</protein>
<dbReference type="GO" id="GO:0005829">
    <property type="term" value="C:cytosol"/>
    <property type="evidence" value="ECO:0007669"/>
    <property type="project" value="TreeGrafter"/>
</dbReference>
<dbReference type="Pfam" id="PF00498">
    <property type="entry name" value="FHA"/>
    <property type="match status" value="1"/>
</dbReference>
<dbReference type="GO" id="GO:0061630">
    <property type="term" value="F:ubiquitin protein ligase activity"/>
    <property type="evidence" value="ECO:0007669"/>
    <property type="project" value="TreeGrafter"/>
</dbReference>
<evidence type="ECO:0000313" key="10">
    <source>
        <dbReference type="EMBL" id="TPX30391.1"/>
    </source>
</evidence>
<dbReference type="InterPro" id="IPR000253">
    <property type="entry name" value="FHA_dom"/>
</dbReference>
<dbReference type="GO" id="GO:0008270">
    <property type="term" value="F:zinc ion binding"/>
    <property type="evidence" value="ECO:0007669"/>
    <property type="project" value="UniProtKB-KW"/>
</dbReference>
<name>A0A507BSU0_9FUNG</name>
<keyword evidence="1" id="KW-0808">Transferase</keyword>
<keyword evidence="2" id="KW-0479">Metal-binding</keyword>
<feature type="compositionally biased region" description="Polar residues" evidence="7">
    <location>
        <begin position="102"/>
        <end position="112"/>
    </location>
</feature>
<dbReference type="STRING" id="1806994.A0A507BSU0"/>
<dbReference type="PANTHER" id="PTHR15067:SF7">
    <property type="entry name" value="E3 UBIQUITIN-PROTEIN LIGASE DMA1-RELATED"/>
    <property type="match status" value="1"/>
</dbReference>
<dbReference type="GeneID" id="42007266"/>
<feature type="domain" description="FHA" evidence="8">
    <location>
        <begin position="155"/>
        <end position="202"/>
    </location>
</feature>